<gene>
    <name evidence="4" type="ORF">QFZ34_004158</name>
</gene>
<dbReference type="InterPro" id="IPR045039">
    <property type="entry name" value="NSI-like"/>
</dbReference>
<dbReference type="Pfam" id="PF13673">
    <property type="entry name" value="Acetyltransf_10"/>
    <property type="match status" value="1"/>
</dbReference>
<dbReference type="PANTHER" id="PTHR43626">
    <property type="entry name" value="ACYL-COA N-ACYLTRANSFERASE"/>
    <property type="match status" value="1"/>
</dbReference>
<keyword evidence="5" id="KW-1185">Reference proteome</keyword>
<evidence type="ECO:0000256" key="2">
    <source>
        <dbReference type="ARBA" id="ARBA00023315"/>
    </source>
</evidence>
<accession>A0ABU0SES0</accession>
<dbReference type="Gene3D" id="3.40.630.30">
    <property type="match status" value="1"/>
</dbReference>
<reference evidence="4 5" key="1">
    <citation type="submission" date="2023-07" db="EMBL/GenBank/DDBJ databases">
        <title>Comparative genomics of wheat-associated soil bacteria to identify genetic determinants of phenazine resistance.</title>
        <authorList>
            <person name="Mouncey N."/>
        </authorList>
    </citation>
    <scope>NUCLEOTIDE SEQUENCE [LARGE SCALE GENOMIC DNA]</scope>
    <source>
        <strain evidence="4 5">W4I11</strain>
    </source>
</reference>
<feature type="domain" description="N-acetyltransferase" evidence="3">
    <location>
        <begin position="6"/>
        <end position="135"/>
    </location>
</feature>
<dbReference type="SUPFAM" id="SSF55729">
    <property type="entry name" value="Acyl-CoA N-acyltransferases (Nat)"/>
    <property type="match status" value="1"/>
</dbReference>
<dbReference type="InterPro" id="IPR000182">
    <property type="entry name" value="GNAT_dom"/>
</dbReference>
<evidence type="ECO:0000256" key="1">
    <source>
        <dbReference type="ARBA" id="ARBA00022679"/>
    </source>
</evidence>
<organism evidence="4 5">
    <name type="scientific">Phyllobacterium ifriqiyense</name>
    <dbReference type="NCBI Taxonomy" id="314238"/>
    <lineage>
        <taxon>Bacteria</taxon>
        <taxon>Pseudomonadati</taxon>
        <taxon>Pseudomonadota</taxon>
        <taxon>Alphaproteobacteria</taxon>
        <taxon>Hyphomicrobiales</taxon>
        <taxon>Phyllobacteriaceae</taxon>
        <taxon>Phyllobacterium</taxon>
    </lineage>
</organism>
<proteinExistence type="predicted"/>
<dbReference type="EMBL" id="JAUSZT010000003">
    <property type="protein sequence ID" value="MDQ0998976.1"/>
    <property type="molecule type" value="Genomic_DNA"/>
</dbReference>
<name>A0ABU0SES0_9HYPH</name>
<dbReference type="PROSITE" id="PS51186">
    <property type="entry name" value="GNAT"/>
    <property type="match status" value="1"/>
</dbReference>
<keyword evidence="2" id="KW-0012">Acyltransferase</keyword>
<dbReference type="InterPro" id="IPR016181">
    <property type="entry name" value="Acyl_CoA_acyltransferase"/>
</dbReference>
<evidence type="ECO:0000259" key="3">
    <source>
        <dbReference type="PROSITE" id="PS51186"/>
    </source>
</evidence>
<evidence type="ECO:0000313" key="5">
    <source>
        <dbReference type="Proteomes" id="UP001237780"/>
    </source>
</evidence>
<keyword evidence="1" id="KW-0808">Transferase</keyword>
<dbReference type="PANTHER" id="PTHR43626:SF4">
    <property type="entry name" value="GCN5-RELATED N-ACETYLTRANSFERASE 2, CHLOROPLASTIC"/>
    <property type="match status" value="1"/>
</dbReference>
<dbReference type="RefSeq" id="WP_307284698.1">
    <property type="nucleotide sequence ID" value="NZ_JAUSZT010000003.1"/>
</dbReference>
<protein>
    <submittedName>
        <fullName evidence="4">Ribosomal protein S18 acetylase RimI-like enzyme</fullName>
    </submittedName>
</protein>
<comment type="caution">
    <text evidence="4">The sequence shown here is derived from an EMBL/GenBank/DDBJ whole genome shotgun (WGS) entry which is preliminary data.</text>
</comment>
<sequence length="135" mass="14920">MEIDILNGDTLREDEVVSIYKANNWSSAQKPQTLLAALSNSHTLLTARSNNQLLGLANAISDGHLVVYFPHLIVHPDYQGMGIGRKLMTAMLQRYADFHQIMLTADIGALSFYETLGFVKAGKTVPMWIYAGGDH</sequence>
<dbReference type="CDD" id="cd04301">
    <property type="entry name" value="NAT_SF"/>
    <property type="match status" value="1"/>
</dbReference>
<dbReference type="Proteomes" id="UP001237780">
    <property type="component" value="Unassembled WGS sequence"/>
</dbReference>
<evidence type="ECO:0000313" key="4">
    <source>
        <dbReference type="EMBL" id="MDQ0998976.1"/>
    </source>
</evidence>